<dbReference type="SUPFAM" id="SSF46689">
    <property type="entry name" value="Homeodomain-like"/>
    <property type="match status" value="1"/>
</dbReference>
<evidence type="ECO:0000259" key="5">
    <source>
        <dbReference type="Pfam" id="PF21993"/>
    </source>
</evidence>
<gene>
    <name evidence="6" type="ORF">SAMN05216552_101433</name>
</gene>
<dbReference type="InterPro" id="IPR054156">
    <property type="entry name" value="YxaF_TetR_C"/>
</dbReference>
<evidence type="ECO:0000256" key="2">
    <source>
        <dbReference type="ARBA" id="ARBA00023125"/>
    </source>
</evidence>
<name>A0A1I7K078_9BURK</name>
<evidence type="ECO:0000256" key="3">
    <source>
        <dbReference type="ARBA" id="ARBA00023163"/>
    </source>
</evidence>
<dbReference type="InterPro" id="IPR001647">
    <property type="entry name" value="HTH_TetR"/>
</dbReference>
<dbReference type="STRING" id="1035707.SAMN05216552_101433"/>
<accession>A0A1I7K078</accession>
<dbReference type="Gene3D" id="1.10.357.10">
    <property type="entry name" value="Tetracycline Repressor, domain 2"/>
    <property type="match status" value="1"/>
</dbReference>
<protein>
    <submittedName>
        <fullName evidence="6">Transcriptional regulator, TetR family</fullName>
    </submittedName>
</protein>
<feature type="domain" description="HTH tetR-type" evidence="4">
    <location>
        <begin position="4"/>
        <end position="48"/>
    </location>
</feature>
<evidence type="ECO:0000313" key="6">
    <source>
        <dbReference type="EMBL" id="SFU90771.1"/>
    </source>
</evidence>
<dbReference type="EMBL" id="FPBO01000014">
    <property type="protein sequence ID" value="SFU90771.1"/>
    <property type="molecule type" value="Genomic_DNA"/>
</dbReference>
<keyword evidence="3" id="KW-0804">Transcription</keyword>
<evidence type="ECO:0000256" key="1">
    <source>
        <dbReference type="ARBA" id="ARBA00023015"/>
    </source>
</evidence>
<dbReference type="AlphaFoldDB" id="A0A1I7K078"/>
<dbReference type="PANTHER" id="PTHR47506:SF3">
    <property type="entry name" value="HTH-TYPE TRANSCRIPTIONAL REGULATOR LMRA"/>
    <property type="match status" value="1"/>
</dbReference>
<dbReference type="RefSeq" id="WP_218164874.1">
    <property type="nucleotide sequence ID" value="NZ_FPBO01000014.1"/>
</dbReference>
<dbReference type="InterPro" id="IPR009057">
    <property type="entry name" value="Homeodomain-like_sf"/>
</dbReference>
<dbReference type="Proteomes" id="UP000199391">
    <property type="component" value="Unassembled WGS sequence"/>
</dbReference>
<organism evidence="6 7">
    <name type="scientific">Pseudoduganella namucuonensis</name>
    <dbReference type="NCBI Taxonomy" id="1035707"/>
    <lineage>
        <taxon>Bacteria</taxon>
        <taxon>Pseudomonadati</taxon>
        <taxon>Pseudomonadota</taxon>
        <taxon>Betaproteobacteria</taxon>
        <taxon>Burkholderiales</taxon>
        <taxon>Oxalobacteraceae</taxon>
        <taxon>Telluria group</taxon>
        <taxon>Pseudoduganella</taxon>
    </lineage>
</organism>
<dbReference type="Pfam" id="PF21993">
    <property type="entry name" value="TetR_C_13_2"/>
    <property type="match status" value="1"/>
</dbReference>
<feature type="domain" description="Transcriptional regulator LmrA/YxaF-like C-terminal" evidence="5">
    <location>
        <begin position="69"/>
        <end position="180"/>
    </location>
</feature>
<sequence length="200" mass="20749">MAAGAADLLSRRGMHGTSLREVVRHTDTPRGSIGYHFPGGKAQLIDAAVRLAQQRVSEILERVLREHGAVEGVREAFALRAASLGESCFEAGCPVLAVAVERYTDDAKASPDAGAQQRLLDAANTAFRDWQAIIAAALEREGVAAPRAGSLAALVVSSIEGAVALCRAALSLEPINAVGAEVCLLVRTAISDSQPRGAAG</sequence>
<evidence type="ECO:0000313" key="7">
    <source>
        <dbReference type="Proteomes" id="UP000199391"/>
    </source>
</evidence>
<keyword evidence="7" id="KW-1185">Reference proteome</keyword>
<proteinExistence type="predicted"/>
<dbReference type="GO" id="GO:0003677">
    <property type="term" value="F:DNA binding"/>
    <property type="evidence" value="ECO:0007669"/>
    <property type="project" value="UniProtKB-KW"/>
</dbReference>
<dbReference type="PANTHER" id="PTHR47506">
    <property type="entry name" value="TRANSCRIPTIONAL REGULATORY PROTEIN"/>
    <property type="match status" value="1"/>
</dbReference>
<reference evidence="7" key="1">
    <citation type="submission" date="2016-10" db="EMBL/GenBank/DDBJ databases">
        <authorList>
            <person name="Varghese N."/>
            <person name="Submissions S."/>
        </authorList>
    </citation>
    <scope>NUCLEOTIDE SEQUENCE [LARGE SCALE GENOMIC DNA]</scope>
    <source>
        <strain evidence="7">CGMCC 1.11014</strain>
    </source>
</reference>
<evidence type="ECO:0000259" key="4">
    <source>
        <dbReference type="Pfam" id="PF00440"/>
    </source>
</evidence>
<dbReference type="Pfam" id="PF00440">
    <property type="entry name" value="TetR_N"/>
    <property type="match status" value="1"/>
</dbReference>
<dbReference type="SUPFAM" id="SSF48498">
    <property type="entry name" value="Tetracyclin repressor-like, C-terminal domain"/>
    <property type="match status" value="1"/>
</dbReference>
<keyword evidence="2" id="KW-0238">DNA-binding</keyword>
<keyword evidence="1" id="KW-0805">Transcription regulation</keyword>
<dbReference type="InterPro" id="IPR036271">
    <property type="entry name" value="Tet_transcr_reg_TetR-rel_C_sf"/>
</dbReference>